<dbReference type="Pfam" id="PF13151">
    <property type="entry name" value="DUF3990"/>
    <property type="match status" value="1"/>
</dbReference>
<keyword evidence="2" id="KW-1185">Reference proteome</keyword>
<dbReference type="EMBL" id="ADMB01000109">
    <property type="protein sequence ID" value="EHR31825.1"/>
    <property type="molecule type" value="Genomic_DNA"/>
</dbReference>
<comment type="caution">
    <text evidence="1">The sequence shown here is derived from an EMBL/GenBank/DDBJ whole genome shotgun (WGS) entry which is preliminary data.</text>
</comment>
<reference evidence="1 2" key="1">
    <citation type="submission" date="2012-01" db="EMBL/GenBank/DDBJ databases">
        <title>The Genome Sequence of Megamonas funiformis YIT 11815.</title>
        <authorList>
            <consortium name="The Broad Institute Genome Sequencing Platform"/>
            <person name="Earl A."/>
            <person name="Ward D."/>
            <person name="Feldgarden M."/>
            <person name="Gevers D."/>
            <person name="Morotomi M."/>
            <person name="Young S.K."/>
            <person name="Zeng Q."/>
            <person name="Gargeya S."/>
            <person name="Fitzgerald M."/>
            <person name="Haas B."/>
            <person name="Abouelleil A."/>
            <person name="Alvarado L."/>
            <person name="Arachchi H.M."/>
            <person name="Berlin A."/>
            <person name="Chapman S.B."/>
            <person name="Gearin G."/>
            <person name="Goldberg J."/>
            <person name="Griggs A."/>
            <person name="Gujja S."/>
            <person name="Hansen M."/>
            <person name="Heiman D."/>
            <person name="Howarth C."/>
            <person name="Larimer J."/>
            <person name="Lui A."/>
            <person name="MacDonald P.J.P."/>
            <person name="McCowen C."/>
            <person name="Montmayeur A."/>
            <person name="Murphy C."/>
            <person name="Neiman D."/>
            <person name="Pearson M."/>
            <person name="Priest M."/>
            <person name="Roberts A."/>
            <person name="Saif S."/>
            <person name="Shea T."/>
            <person name="Sisk P."/>
            <person name="Stolte C."/>
            <person name="Sykes S."/>
            <person name="Wortman J."/>
            <person name="Nusbaum C."/>
            <person name="Birren B."/>
        </authorList>
    </citation>
    <scope>NUCLEOTIDE SEQUENCE [LARGE SCALE GENOMIC DNA]</scope>
    <source>
        <strain evidence="1 2">YIT 11815</strain>
    </source>
</reference>
<dbReference type="InterPro" id="IPR025051">
    <property type="entry name" value="DUF3990"/>
</dbReference>
<dbReference type="Proteomes" id="UP000005963">
    <property type="component" value="Unassembled WGS sequence"/>
</dbReference>
<proteinExistence type="predicted"/>
<evidence type="ECO:0000313" key="1">
    <source>
        <dbReference type="EMBL" id="EHR31825.1"/>
    </source>
</evidence>
<dbReference type="GeneID" id="62779883"/>
<accession>A0ABN0EF31</accession>
<dbReference type="RefSeq" id="WP_008540216.1">
    <property type="nucleotide sequence ID" value="NZ_JH601095.1"/>
</dbReference>
<evidence type="ECO:0008006" key="3">
    <source>
        <dbReference type="Google" id="ProtNLM"/>
    </source>
</evidence>
<evidence type="ECO:0000313" key="2">
    <source>
        <dbReference type="Proteomes" id="UP000005963"/>
    </source>
</evidence>
<organism evidence="1 2">
    <name type="scientific">Megamonas funiformis YIT 11815</name>
    <dbReference type="NCBI Taxonomy" id="742816"/>
    <lineage>
        <taxon>Bacteria</taxon>
        <taxon>Bacillati</taxon>
        <taxon>Bacillota</taxon>
        <taxon>Negativicutes</taxon>
        <taxon>Selenomonadales</taxon>
        <taxon>Selenomonadaceae</taxon>
        <taxon>Megamonas</taxon>
    </lineage>
</organism>
<gene>
    <name evidence="1" type="ORF">HMPREF9454_02481</name>
</gene>
<name>A0ABN0EF31_9FIRM</name>
<sequence length="189" mass="22350">MYLTKNILYHGTIKPHDIIDLSKCKKFGDFGAGYYLTTLYKQAFNWGKNKSHGKCDYYIYQYKFQLPLTDNIKELSLLTYNKEWLDIIAYCRTYGTIPEDIKKINNIRNPDDYDIVYDRMADNIGSEISNCVSQYIKKEISVNKILPIISKEWAQPRDQYCFKTSKAISLLKREQTLAFDKNNKLKYRD</sequence>
<protein>
    <recommendedName>
        <fullName evidence="3">DUF3990 domain-containing protein</fullName>
    </recommendedName>
</protein>